<keyword evidence="2" id="KW-1185">Reference proteome</keyword>
<name>A0ABU5ITT4_9BACI</name>
<proteinExistence type="predicted"/>
<protein>
    <submittedName>
        <fullName evidence="1">PilZ domain-containing protein</fullName>
    </submittedName>
</protein>
<accession>A0ABU5ITT4</accession>
<evidence type="ECO:0000313" key="1">
    <source>
        <dbReference type="EMBL" id="MDZ5470567.1"/>
    </source>
</evidence>
<dbReference type="Proteomes" id="UP001290455">
    <property type="component" value="Unassembled WGS sequence"/>
</dbReference>
<sequence length="125" mass="14653">MYKREEPFRFQFNQPLHGAFKILRINNISEESKAGTADILDLSPNGLRFKTKLNLPIDKKRFLIEITFLLNDKLIRILGEPKWKKIEGSSFVYGFTGLDDTETKKEVIEGLKEFTKKIYLQEKNK</sequence>
<organism evidence="1 2">
    <name type="scientific">Robertmurraya mangrovi</name>
    <dbReference type="NCBI Taxonomy" id="3098077"/>
    <lineage>
        <taxon>Bacteria</taxon>
        <taxon>Bacillati</taxon>
        <taxon>Bacillota</taxon>
        <taxon>Bacilli</taxon>
        <taxon>Bacillales</taxon>
        <taxon>Bacillaceae</taxon>
        <taxon>Robertmurraya</taxon>
    </lineage>
</organism>
<dbReference type="RefSeq" id="WP_322444865.1">
    <property type="nucleotide sequence ID" value="NZ_JAXOFX010000001.1"/>
</dbReference>
<evidence type="ECO:0000313" key="2">
    <source>
        <dbReference type="Proteomes" id="UP001290455"/>
    </source>
</evidence>
<reference evidence="1 2" key="1">
    <citation type="submission" date="2023-11" db="EMBL/GenBank/DDBJ databases">
        <title>Bacillus jintuensis, isolated from a mudflat on the Beibu Gulf coast.</title>
        <authorList>
            <person name="Li M."/>
        </authorList>
    </citation>
    <scope>NUCLEOTIDE SEQUENCE [LARGE SCALE GENOMIC DNA]</scope>
    <source>
        <strain evidence="1 2">31A1R</strain>
    </source>
</reference>
<comment type="caution">
    <text evidence="1">The sequence shown here is derived from an EMBL/GenBank/DDBJ whole genome shotgun (WGS) entry which is preliminary data.</text>
</comment>
<gene>
    <name evidence="1" type="ORF">SM124_02275</name>
</gene>
<dbReference type="EMBL" id="JAXOFX010000001">
    <property type="protein sequence ID" value="MDZ5470567.1"/>
    <property type="molecule type" value="Genomic_DNA"/>
</dbReference>